<feature type="compositionally biased region" description="Basic and acidic residues" evidence="5">
    <location>
        <begin position="1149"/>
        <end position="1176"/>
    </location>
</feature>
<keyword evidence="3" id="KW-0677">Repeat</keyword>
<feature type="compositionally biased region" description="Polar residues" evidence="5">
    <location>
        <begin position="967"/>
        <end position="981"/>
    </location>
</feature>
<dbReference type="CDD" id="cd23058">
    <property type="entry name" value="PDZ2_Par3-like"/>
    <property type="match status" value="1"/>
</dbReference>
<feature type="region of interest" description="Disordered" evidence="5">
    <location>
        <begin position="377"/>
        <end position="451"/>
    </location>
</feature>
<dbReference type="RefSeq" id="XP_057398585.1">
    <property type="nucleotide sequence ID" value="XM_057542602.1"/>
</dbReference>
<evidence type="ECO:0000313" key="7">
    <source>
        <dbReference type="Proteomes" id="UP001652580"/>
    </source>
</evidence>
<feature type="domain" description="PDZ" evidence="6">
    <location>
        <begin position="271"/>
        <end position="347"/>
    </location>
</feature>
<feature type="compositionally biased region" description="Polar residues" evidence="5">
    <location>
        <begin position="1182"/>
        <end position="1194"/>
    </location>
</feature>
<evidence type="ECO:0000259" key="6">
    <source>
        <dbReference type="PROSITE" id="PS50106"/>
    </source>
</evidence>
<organism evidence="7 8">
    <name type="scientific">Balaenoptera acutorostrata</name>
    <name type="common">Common minke whale</name>
    <name type="synonym">Balaena rostrata</name>
    <dbReference type="NCBI Taxonomy" id="9767"/>
    <lineage>
        <taxon>Eukaryota</taxon>
        <taxon>Metazoa</taxon>
        <taxon>Chordata</taxon>
        <taxon>Craniata</taxon>
        <taxon>Vertebrata</taxon>
        <taxon>Euteleostomi</taxon>
        <taxon>Mammalia</taxon>
        <taxon>Eutheria</taxon>
        <taxon>Laurasiatheria</taxon>
        <taxon>Artiodactyla</taxon>
        <taxon>Whippomorpha</taxon>
        <taxon>Cetacea</taxon>
        <taxon>Mysticeti</taxon>
        <taxon>Balaenopteridae</taxon>
        <taxon>Balaenoptera</taxon>
    </lineage>
</organism>
<feature type="compositionally biased region" description="Low complexity" evidence="5">
    <location>
        <begin position="423"/>
        <end position="439"/>
    </location>
</feature>
<evidence type="ECO:0000256" key="3">
    <source>
        <dbReference type="ARBA" id="ARBA00022737"/>
    </source>
</evidence>
<dbReference type="InterPro" id="IPR001478">
    <property type="entry name" value="PDZ"/>
</dbReference>
<dbReference type="PANTHER" id="PTHR16484:SF10">
    <property type="entry name" value="PARTITIONING DEFECTIVE 3 HOMOLOG"/>
    <property type="match status" value="1"/>
</dbReference>
<feature type="region of interest" description="Disordered" evidence="5">
    <location>
        <begin position="864"/>
        <end position="886"/>
    </location>
</feature>
<feature type="domain" description="PDZ" evidence="6">
    <location>
        <begin position="460"/>
        <end position="545"/>
    </location>
</feature>
<dbReference type="InterPro" id="IPR052213">
    <property type="entry name" value="PAR3"/>
</dbReference>
<dbReference type="GeneID" id="103004935"/>
<feature type="compositionally biased region" description="Basic and acidic residues" evidence="5">
    <location>
        <begin position="1347"/>
        <end position="1356"/>
    </location>
</feature>
<reference evidence="8" key="1">
    <citation type="submission" date="2025-08" db="UniProtKB">
        <authorList>
            <consortium name="RefSeq"/>
        </authorList>
    </citation>
    <scope>IDENTIFICATION</scope>
</reference>
<feature type="region of interest" description="Disordered" evidence="5">
    <location>
        <begin position="1106"/>
        <end position="1356"/>
    </location>
</feature>
<keyword evidence="2" id="KW-0132">Cell division</keyword>
<keyword evidence="4" id="KW-0131">Cell cycle</keyword>
<dbReference type="Gene3D" id="2.30.42.10">
    <property type="match status" value="3"/>
</dbReference>
<dbReference type="SMART" id="SM00228">
    <property type="entry name" value="PDZ"/>
    <property type="match status" value="3"/>
</dbReference>
<dbReference type="InterPro" id="IPR036034">
    <property type="entry name" value="PDZ_sf"/>
</dbReference>
<feature type="compositionally biased region" description="Basic and acidic residues" evidence="5">
    <location>
        <begin position="927"/>
        <end position="937"/>
    </location>
</feature>
<dbReference type="PANTHER" id="PTHR16484">
    <property type="entry name" value="PARTITIONING DEFECTIVE 3 RELATED"/>
    <property type="match status" value="1"/>
</dbReference>
<feature type="compositionally biased region" description="Polar residues" evidence="5">
    <location>
        <begin position="154"/>
        <end position="163"/>
    </location>
</feature>
<comment type="similarity">
    <text evidence="1">Belongs to the PAR3 family.</text>
</comment>
<evidence type="ECO:0000256" key="1">
    <source>
        <dbReference type="ARBA" id="ARBA00005358"/>
    </source>
</evidence>
<dbReference type="Pfam" id="PF12053">
    <property type="entry name" value="Par3_HAL_N_term"/>
    <property type="match status" value="1"/>
</dbReference>
<proteinExistence type="inferred from homology"/>
<feature type="region of interest" description="Disordered" evidence="5">
    <location>
        <begin position="81"/>
        <end position="103"/>
    </location>
</feature>
<feature type="compositionally biased region" description="Polar residues" evidence="5">
    <location>
        <begin position="1220"/>
        <end position="1244"/>
    </location>
</feature>
<dbReference type="CDD" id="cd23059">
    <property type="entry name" value="PDZ3_Par3-like"/>
    <property type="match status" value="1"/>
</dbReference>
<feature type="region of interest" description="Disordered" evidence="5">
    <location>
        <begin position="926"/>
        <end position="1074"/>
    </location>
</feature>
<feature type="compositionally biased region" description="Low complexity" evidence="5">
    <location>
        <begin position="1195"/>
        <end position="1204"/>
    </location>
</feature>
<evidence type="ECO:0000313" key="8">
    <source>
        <dbReference type="RefSeq" id="XP_057398585.1"/>
    </source>
</evidence>
<feature type="compositionally biased region" description="Basic and acidic residues" evidence="5">
    <location>
        <begin position="1049"/>
        <end position="1074"/>
    </location>
</feature>
<name>A0ABM3T906_BALAC</name>
<evidence type="ECO:0000256" key="2">
    <source>
        <dbReference type="ARBA" id="ARBA00022618"/>
    </source>
</evidence>
<evidence type="ECO:0000256" key="5">
    <source>
        <dbReference type="SAM" id="MobiDB-lite"/>
    </source>
</evidence>
<dbReference type="Pfam" id="PF00595">
    <property type="entry name" value="PDZ"/>
    <property type="match status" value="3"/>
</dbReference>
<sequence length="1356" mass="151194">MKVTVCFGRTRVVVPCGDGHMKVFSLIQQAVTRYRKAIAKDPNYWIQVHRLEHGDGGILDLDDILCDVADDKDRLVAVFDEQDPHHGGDGTSASSTGTQSPELFGSELGTNSVSAFQPYQATSEIEVTPSVLRANMPLHVRRSSDPALIGLSTSVSDNNFSSEEPSRKNPTRWSTTAGFLKQNTAGSPAACDRKKDENYRSLPRDTSNWSNQFQRDNARSSLSASHPMVDKWLEKQEQDEDGTEEDSSRVEPVGHADTGVENVPNFSLDDMVKLVQVPNDGGPLGIHVVPFSARGGRTLGLLVKRLEKGGKAEQENLFHENDCIVRINDGDLRNRRFEQAQHMFRQAMRTSIIWFHVVPAANKEQYEQLSQSERNNYYSSRFSPDSQQVDHRSVNSAGPQALPRVPRPNPLPEHADPHPRLLPQSAQPSGKPSAAPGPAVHHVFSPSSGYNTKKVGKKLNIQLKKGTEGLGFSITSRDVTIGGSAPIYVKNILPRGAAIQDGRLKAGDRLIEVNGVDLAGKSQEEVVSLLRSTKMEGTVSLLVFRQEDAFHPRELNAEPSQMQIPKETKAEDEDTVLTPDGTREFLTFEVPLNDSGSAGLGVSVKGNRSKENHADLGIFVKSIINGGAASKDGRLRVNDQLIAVNGESLLGKTNQDAMETLRRSMSTEGNKRGMIQLIVARRITKGTELKSPGSPSGPELPVETVLDDRERRISHSLYSGLEGLDESPTRNAALSRIMGESGKYQLSPTVNMPQDDTVIIEDDRLPVLPPHLSDQSSSSSHDDVGFVTTDTGAWAKAGISESAECSLSPDVDPVLAFQREGFGRQSMSEKRTKQFSDASQLDFVKTRKSKSMDLGIADETKLNTVDDQKAGSPSRDVGPSLGLKKSSSLESLQTAVAEVTLNGDIPFHRPRPRIIRGRGCNESFRAAIDKSYDKPAADDDDEGMETLEEDTEESSRSGRESVSTASDQPSHSLERQMNGNQERGEKTDRRKEKTGKEKKKDRDKEKEKMKAKKGKLRGLGDMFRFGKHRKDDKIEKTGKIKMQDSLTSEEERVRMKQEQERIQAKTREFRERQARERDYAEIQEFHRTFGCDDELMYGGISSYEGSMALSTRPQSPREGHMMDALYAQVKKPRNSKPLPADSNRSTPSNHDRIQRLRQEFQQAKQDEDVEDRRRTYSFEQPWPNSRPSAQSGRHSVSVEVQMQRQRQEERESFQQAQRQYSSLPRQSRKNASSVSQDSWEQNYSPGEGFQSAKENPRYSSYQGSRNGYLGGHGFNARVMLETQELLRQEQRRKEQQVKKQPPPPEGLSNYDSYKKVQDPSHVPAKGPFRQDVPPSPSQVARLSRLQTPEKGRPFYS</sequence>
<feature type="compositionally biased region" description="Polar residues" evidence="5">
    <location>
        <begin position="204"/>
        <end position="224"/>
    </location>
</feature>
<evidence type="ECO:0000256" key="4">
    <source>
        <dbReference type="ARBA" id="ARBA00023306"/>
    </source>
</evidence>
<dbReference type="PROSITE" id="PS50106">
    <property type="entry name" value="PDZ"/>
    <property type="match status" value="3"/>
</dbReference>
<gene>
    <name evidence="8" type="primary">PARD3</name>
</gene>
<feature type="compositionally biased region" description="Acidic residues" evidence="5">
    <location>
        <begin position="938"/>
        <end position="952"/>
    </location>
</feature>
<dbReference type="InterPro" id="IPR021922">
    <property type="entry name" value="Par3/HAL_N"/>
</dbReference>
<feature type="region of interest" description="Disordered" evidence="5">
    <location>
        <begin position="154"/>
        <end position="262"/>
    </location>
</feature>
<dbReference type="CDD" id="cd06691">
    <property type="entry name" value="PDZ1_Par3-like"/>
    <property type="match status" value="1"/>
</dbReference>
<feature type="compositionally biased region" description="Basic and acidic residues" evidence="5">
    <location>
        <begin position="191"/>
        <end position="203"/>
    </location>
</feature>
<feature type="compositionally biased region" description="Low complexity" evidence="5">
    <location>
        <begin position="91"/>
        <end position="100"/>
    </location>
</feature>
<protein>
    <submittedName>
        <fullName evidence="8">Partitioning defective 3 homolog isoform X1</fullName>
    </submittedName>
</protein>
<feature type="compositionally biased region" description="Polar residues" evidence="5">
    <location>
        <begin position="377"/>
        <end position="387"/>
    </location>
</feature>
<feature type="compositionally biased region" description="Basic and acidic residues" evidence="5">
    <location>
        <begin position="982"/>
        <end position="1008"/>
    </location>
</feature>
<feature type="compositionally biased region" description="Basic and acidic residues" evidence="5">
    <location>
        <begin position="1029"/>
        <end position="1042"/>
    </location>
</feature>
<dbReference type="Proteomes" id="UP001652580">
    <property type="component" value="Chromosome 3"/>
</dbReference>
<dbReference type="Gene3D" id="3.10.20.90">
    <property type="entry name" value="Phosphatidylinositol 3-kinase Catalytic Subunit, Chain A, domain 1"/>
    <property type="match status" value="1"/>
</dbReference>
<feature type="compositionally biased region" description="Basic and acidic residues" evidence="5">
    <location>
        <begin position="1284"/>
        <end position="1297"/>
    </location>
</feature>
<feature type="compositionally biased region" description="Polar residues" evidence="5">
    <location>
        <begin position="1337"/>
        <end position="1346"/>
    </location>
</feature>
<accession>A0ABM3T906</accession>
<feature type="compositionally biased region" description="Polar residues" evidence="5">
    <location>
        <begin position="171"/>
        <end position="186"/>
    </location>
</feature>
<dbReference type="SUPFAM" id="SSF50156">
    <property type="entry name" value="PDZ domain-like"/>
    <property type="match status" value="3"/>
</dbReference>
<keyword evidence="7" id="KW-1185">Reference proteome</keyword>
<feature type="domain" description="PDZ" evidence="6">
    <location>
        <begin position="589"/>
        <end position="664"/>
    </location>
</feature>